<proteinExistence type="predicted"/>
<dbReference type="Pfam" id="PF12698">
    <property type="entry name" value="ABC2_membrane_3"/>
    <property type="match status" value="1"/>
</dbReference>
<evidence type="ECO:0000256" key="4">
    <source>
        <dbReference type="ARBA" id="ARBA00023136"/>
    </source>
</evidence>
<evidence type="ECO:0000313" key="7">
    <source>
        <dbReference type="EMBL" id="TWT64859.1"/>
    </source>
</evidence>
<reference evidence="7 8" key="1">
    <citation type="submission" date="2019-02" db="EMBL/GenBank/DDBJ databases">
        <title>Deep-cultivation of Planctomycetes and their phenomic and genomic characterization uncovers novel biology.</title>
        <authorList>
            <person name="Wiegand S."/>
            <person name="Jogler M."/>
            <person name="Boedeker C."/>
            <person name="Pinto D."/>
            <person name="Vollmers J."/>
            <person name="Rivas-Marin E."/>
            <person name="Kohn T."/>
            <person name="Peeters S.H."/>
            <person name="Heuer A."/>
            <person name="Rast P."/>
            <person name="Oberbeckmann S."/>
            <person name="Bunk B."/>
            <person name="Jeske O."/>
            <person name="Meyerdierks A."/>
            <person name="Storesund J.E."/>
            <person name="Kallscheuer N."/>
            <person name="Luecker S."/>
            <person name="Lage O.M."/>
            <person name="Pohl T."/>
            <person name="Merkel B.J."/>
            <person name="Hornburger P."/>
            <person name="Mueller R.-W."/>
            <person name="Bruemmer F."/>
            <person name="Labrenz M."/>
            <person name="Spormann A.M."/>
            <person name="Op Den Camp H."/>
            <person name="Overmann J."/>
            <person name="Amann R."/>
            <person name="Jetten M.S.M."/>
            <person name="Mascher T."/>
            <person name="Medema M.H."/>
            <person name="Devos D.P."/>
            <person name="Kaster A.-K."/>
            <person name="Ovreas L."/>
            <person name="Rohde M."/>
            <person name="Galperin M.Y."/>
            <person name="Jogler C."/>
        </authorList>
    </citation>
    <scope>NUCLEOTIDE SEQUENCE [LARGE SCALE GENOMIC DNA]</scope>
    <source>
        <strain evidence="7 8">CA85</strain>
    </source>
</reference>
<dbReference type="GO" id="GO:0140359">
    <property type="term" value="F:ABC-type transporter activity"/>
    <property type="evidence" value="ECO:0007669"/>
    <property type="project" value="InterPro"/>
</dbReference>
<feature type="transmembrane region" description="Helical" evidence="5">
    <location>
        <begin position="401"/>
        <end position="425"/>
    </location>
</feature>
<accession>A0A5C5XQH7</accession>
<dbReference type="InterPro" id="IPR013525">
    <property type="entry name" value="ABC2_TM"/>
</dbReference>
<gene>
    <name evidence="7" type="ORF">CA85_36440</name>
</gene>
<dbReference type="EMBL" id="SJPK01000009">
    <property type="protein sequence ID" value="TWT64859.1"/>
    <property type="molecule type" value="Genomic_DNA"/>
</dbReference>
<feature type="transmembrane region" description="Helical" evidence="5">
    <location>
        <begin position="237"/>
        <end position="258"/>
    </location>
</feature>
<dbReference type="OrthoDB" id="216295at2"/>
<dbReference type="PANTHER" id="PTHR43471:SF1">
    <property type="entry name" value="ABC TRANSPORTER PERMEASE PROTEIN NOSY-RELATED"/>
    <property type="match status" value="1"/>
</dbReference>
<evidence type="ECO:0000256" key="5">
    <source>
        <dbReference type="SAM" id="Phobius"/>
    </source>
</evidence>
<comment type="subcellular location">
    <subcellularLocation>
        <location evidence="1">Membrane</location>
        <topology evidence="1">Multi-pass membrane protein</topology>
    </subcellularLocation>
</comment>
<feature type="transmembrane region" description="Helical" evidence="5">
    <location>
        <begin position="19"/>
        <end position="36"/>
    </location>
</feature>
<keyword evidence="3 5" id="KW-1133">Transmembrane helix</keyword>
<feature type="transmembrane region" description="Helical" evidence="5">
    <location>
        <begin position="345"/>
        <end position="365"/>
    </location>
</feature>
<feature type="transmembrane region" description="Helical" evidence="5">
    <location>
        <begin position="431"/>
        <end position="454"/>
    </location>
</feature>
<dbReference type="Proteomes" id="UP000318053">
    <property type="component" value="Unassembled WGS sequence"/>
</dbReference>
<dbReference type="PANTHER" id="PTHR43471">
    <property type="entry name" value="ABC TRANSPORTER PERMEASE"/>
    <property type="match status" value="1"/>
</dbReference>
<dbReference type="AlphaFoldDB" id="A0A5C5XQH7"/>
<evidence type="ECO:0000256" key="2">
    <source>
        <dbReference type="ARBA" id="ARBA00022692"/>
    </source>
</evidence>
<keyword evidence="8" id="KW-1185">Reference proteome</keyword>
<dbReference type="RefSeq" id="WP_146392553.1">
    <property type="nucleotide sequence ID" value="NZ_SJPK01000009.1"/>
</dbReference>
<protein>
    <submittedName>
        <fullName evidence="7">ABC-2 family transporter protein</fullName>
    </submittedName>
</protein>
<evidence type="ECO:0000259" key="6">
    <source>
        <dbReference type="Pfam" id="PF12698"/>
    </source>
</evidence>
<evidence type="ECO:0000313" key="8">
    <source>
        <dbReference type="Proteomes" id="UP000318053"/>
    </source>
</evidence>
<feature type="transmembrane region" description="Helical" evidence="5">
    <location>
        <begin position="57"/>
        <end position="79"/>
    </location>
</feature>
<feature type="transmembrane region" description="Helical" evidence="5">
    <location>
        <begin position="524"/>
        <end position="545"/>
    </location>
</feature>
<keyword evidence="2 5" id="KW-0812">Transmembrane</keyword>
<feature type="transmembrane region" description="Helical" evidence="5">
    <location>
        <begin position="466"/>
        <end position="485"/>
    </location>
</feature>
<dbReference type="GO" id="GO:0016020">
    <property type="term" value="C:membrane"/>
    <property type="evidence" value="ECO:0007669"/>
    <property type="project" value="UniProtKB-SubCell"/>
</dbReference>
<sequence>MINPVIQREFYGILRSPRAMVVLVCLTLAFSVLVLMRWPADASVDLTGTQSLEVFRVFGYGLLAGIVFLVPAFPATSVVNEKNDGTLALLLNSPMSALSIYFGKTSGVLLFSGLVLLCSLPASAACYAMGGIHLTSQLGLLYVILSLLVIQYVTLGMLVSSHVQSADAGVRVTYTIVLALCFLTLIPAAFFPGAGGLVSSLTSWLRNISPIPAVMEIMRHSGVGAAGLKQESAIGEFIIITLVSSGVFAALTLSRFNYRIFDRSRAKGLITDDRGRAAKTARRLFYLVDPQRRKRGIPWYLNPVMVKEFRCRKFGRSQWLLRLISVCAVASVMVTFAAATSATSWGVEAIGGLMVLLQVILVVVLTPSLASGLISGERDGSGWELLRLTPLSPLQIIHGKVLSVLWTLGLVLMATLPGYLIMILIQPVMWLQVNIVLICLVAIAIEALAVSAAIGSLFRTTAVSTTASYIAVITLFLTPMLVWLGRDAPFGHETVETALLLTPVGAALNVIGAPGFENYDLLPLAWWIAGGVSILMFSILGAKVWRLTRAV</sequence>
<organism evidence="7 8">
    <name type="scientific">Allorhodopirellula solitaria</name>
    <dbReference type="NCBI Taxonomy" id="2527987"/>
    <lineage>
        <taxon>Bacteria</taxon>
        <taxon>Pseudomonadati</taxon>
        <taxon>Planctomycetota</taxon>
        <taxon>Planctomycetia</taxon>
        <taxon>Pirellulales</taxon>
        <taxon>Pirellulaceae</taxon>
        <taxon>Allorhodopirellula</taxon>
    </lineage>
</organism>
<feature type="transmembrane region" description="Helical" evidence="5">
    <location>
        <begin position="172"/>
        <end position="191"/>
    </location>
</feature>
<evidence type="ECO:0000256" key="3">
    <source>
        <dbReference type="ARBA" id="ARBA00022989"/>
    </source>
</evidence>
<evidence type="ECO:0000256" key="1">
    <source>
        <dbReference type="ARBA" id="ARBA00004141"/>
    </source>
</evidence>
<name>A0A5C5XQH7_9BACT</name>
<keyword evidence="4 5" id="KW-0472">Membrane</keyword>
<feature type="domain" description="ABC-2 type transporter transmembrane" evidence="6">
    <location>
        <begin position="51"/>
        <end position="252"/>
    </location>
</feature>
<feature type="transmembrane region" description="Helical" evidence="5">
    <location>
        <begin position="140"/>
        <end position="160"/>
    </location>
</feature>
<feature type="transmembrane region" description="Helical" evidence="5">
    <location>
        <begin position="319"/>
        <end position="339"/>
    </location>
</feature>
<comment type="caution">
    <text evidence="7">The sequence shown here is derived from an EMBL/GenBank/DDBJ whole genome shotgun (WGS) entry which is preliminary data.</text>
</comment>
<feature type="transmembrane region" description="Helical" evidence="5">
    <location>
        <begin position="109"/>
        <end position="134"/>
    </location>
</feature>